<dbReference type="EMBL" id="FWFQ01000004">
    <property type="protein sequence ID" value="SLN22953.1"/>
    <property type="molecule type" value="Genomic_DNA"/>
</dbReference>
<dbReference type="Gene3D" id="1.10.10.60">
    <property type="entry name" value="Homeodomain-like"/>
    <property type="match status" value="1"/>
</dbReference>
<keyword evidence="5" id="KW-0805">Transcription regulation</keyword>
<dbReference type="InterPro" id="IPR002078">
    <property type="entry name" value="Sigma_54_int"/>
</dbReference>
<sequence length="407" mass="44404">MIERVLLVDDDASVREALGQTLELAELRPTLAGSFIEAKDHIVPGFEGVVISDIRMPGKDGFALLEHARKVDPDLPVILLTGEGDIPMAVRGISAGAFDFLEKPCAPKDLLAVVEKAIKTRALVLENRRLRQQLQAGDAASRMLFGDSPQAEDLRARVRAAAAANAEVLVTGEHGAGTSKVAEVIHLLSDRAMRPFRKHAAASLGPAALKEAFTAAESGSLFLDEIAALPADSQFTLLELLDEPEAPRLIAGTYKSLAEEVAAGRFNPDLFYRLDLLRVRIPALRERPEDIPVLFRHYVAIACEQAALPLPEIPQELLSRLMAQDWPGNARALMNAAMRFAMGLGDEETEADMGLAERMAKVERSFLVEALRREAGNATGAARALKLPRKTFYDKLAKHGIRPEDYR</sequence>
<dbReference type="InterPro" id="IPR001789">
    <property type="entry name" value="Sig_transdc_resp-reg_receiver"/>
</dbReference>
<dbReference type="GO" id="GO:0000160">
    <property type="term" value="P:phosphorelay signal transduction system"/>
    <property type="evidence" value="ECO:0007669"/>
    <property type="project" value="UniProtKB-KW"/>
</dbReference>
<dbReference type="PANTHER" id="PTHR32071:SF29">
    <property type="entry name" value="PHOSPHOGLYCERATE TRANSPORT SYSTEM TRANSCRIPTIONAL REGULATORY PROTEIN PGTA"/>
    <property type="match status" value="1"/>
</dbReference>
<keyword evidence="2" id="KW-0547">Nucleotide-binding</keyword>
<dbReference type="Proteomes" id="UP000193409">
    <property type="component" value="Unassembled WGS sequence"/>
</dbReference>
<dbReference type="GO" id="GO:0043565">
    <property type="term" value="F:sequence-specific DNA binding"/>
    <property type="evidence" value="ECO:0007669"/>
    <property type="project" value="InterPro"/>
</dbReference>
<evidence type="ECO:0000256" key="6">
    <source>
        <dbReference type="ARBA" id="ARBA00023163"/>
    </source>
</evidence>
<dbReference type="SUPFAM" id="SSF52540">
    <property type="entry name" value="P-loop containing nucleoside triphosphate hydrolases"/>
    <property type="match status" value="1"/>
</dbReference>
<accession>A0A1Y5RQF0</accession>
<evidence type="ECO:0000256" key="1">
    <source>
        <dbReference type="ARBA" id="ARBA00022553"/>
    </source>
</evidence>
<dbReference type="PRINTS" id="PR01590">
    <property type="entry name" value="HTHFIS"/>
</dbReference>
<dbReference type="AlphaFoldDB" id="A0A1Y5RQF0"/>
<dbReference type="FunFam" id="3.40.50.2300:FF:000018">
    <property type="entry name" value="DNA-binding transcriptional regulator NtrC"/>
    <property type="match status" value="1"/>
</dbReference>
<dbReference type="Pfam" id="PF25601">
    <property type="entry name" value="AAA_lid_14"/>
    <property type="match status" value="1"/>
</dbReference>
<keyword evidence="11" id="KW-1185">Reference proteome</keyword>
<evidence type="ECO:0000259" key="8">
    <source>
        <dbReference type="PROSITE" id="PS50045"/>
    </source>
</evidence>
<evidence type="ECO:0000256" key="5">
    <source>
        <dbReference type="ARBA" id="ARBA00023015"/>
    </source>
</evidence>
<dbReference type="InterPro" id="IPR009057">
    <property type="entry name" value="Homeodomain-like_sf"/>
</dbReference>
<keyword evidence="4" id="KW-0902">Two-component regulatory system</keyword>
<keyword evidence="1 7" id="KW-0597">Phosphoprotein</keyword>
<evidence type="ECO:0000256" key="2">
    <source>
        <dbReference type="ARBA" id="ARBA00022741"/>
    </source>
</evidence>
<feature type="domain" description="Response regulatory" evidence="9">
    <location>
        <begin position="4"/>
        <end position="118"/>
    </location>
</feature>
<evidence type="ECO:0000313" key="11">
    <source>
        <dbReference type="Proteomes" id="UP000193409"/>
    </source>
</evidence>
<dbReference type="Gene3D" id="3.40.50.300">
    <property type="entry name" value="P-loop containing nucleotide triphosphate hydrolases"/>
    <property type="match status" value="1"/>
</dbReference>
<dbReference type="SUPFAM" id="SSF46689">
    <property type="entry name" value="Homeodomain-like"/>
    <property type="match status" value="1"/>
</dbReference>
<evidence type="ECO:0000256" key="4">
    <source>
        <dbReference type="ARBA" id="ARBA00023012"/>
    </source>
</evidence>
<dbReference type="InterPro" id="IPR058031">
    <property type="entry name" value="AAA_lid_NorR"/>
</dbReference>
<protein>
    <submittedName>
        <fullName evidence="10">C4-dicarboxylate transport transcriptional regulatory protein DctD</fullName>
    </submittedName>
</protein>
<dbReference type="Pfam" id="PF02954">
    <property type="entry name" value="HTH_8"/>
    <property type="match status" value="1"/>
</dbReference>
<reference evidence="10 11" key="1">
    <citation type="submission" date="2017-03" db="EMBL/GenBank/DDBJ databases">
        <authorList>
            <person name="Afonso C.L."/>
            <person name="Miller P.J."/>
            <person name="Scott M.A."/>
            <person name="Spackman E."/>
            <person name="Goraichik I."/>
            <person name="Dimitrov K.M."/>
            <person name="Suarez D.L."/>
            <person name="Swayne D.E."/>
        </authorList>
    </citation>
    <scope>NUCLEOTIDE SEQUENCE [LARGE SCALE GENOMIC DNA]</scope>
    <source>
        <strain evidence="10 11">CECT 7680</strain>
    </source>
</reference>
<dbReference type="OrthoDB" id="9802388at2"/>
<dbReference type="SUPFAM" id="SSF52172">
    <property type="entry name" value="CheY-like"/>
    <property type="match status" value="1"/>
</dbReference>
<dbReference type="Pfam" id="PF00072">
    <property type="entry name" value="Response_reg"/>
    <property type="match status" value="1"/>
</dbReference>
<evidence type="ECO:0000259" key="9">
    <source>
        <dbReference type="PROSITE" id="PS50110"/>
    </source>
</evidence>
<dbReference type="Pfam" id="PF14532">
    <property type="entry name" value="Sigma54_activ_2"/>
    <property type="match status" value="1"/>
</dbReference>
<dbReference type="InterPro" id="IPR011006">
    <property type="entry name" value="CheY-like_superfamily"/>
</dbReference>
<name>A0A1Y5RQF0_9RHOB</name>
<evidence type="ECO:0000256" key="3">
    <source>
        <dbReference type="ARBA" id="ARBA00022840"/>
    </source>
</evidence>
<dbReference type="InterPro" id="IPR027417">
    <property type="entry name" value="P-loop_NTPase"/>
</dbReference>
<dbReference type="SMART" id="SM00448">
    <property type="entry name" value="REC"/>
    <property type="match status" value="1"/>
</dbReference>
<dbReference type="Gene3D" id="1.10.8.60">
    <property type="match status" value="1"/>
</dbReference>
<dbReference type="CDD" id="cd17549">
    <property type="entry name" value="REC_DctD-like"/>
    <property type="match status" value="1"/>
</dbReference>
<dbReference type="PROSITE" id="PS50110">
    <property type="entry name" value="RESPONSE_REGULATORY"/>
    <property type="match status" value="1"/>
</dbReference>
<keyword evidence="3" id="KW-0067">ATP-binding</keyword>
<dbReference type="RefSeq" id="WP_085867496.1">
    <property type="nucleotide sequence ID" value="NZ_FWFQ01000004.1"/>
</dbReference>
<organism evidence="10 11">
    <name type="scientific">Pseudoruegeria aquimaris</name>
    <dbReference type="NCBI Taxonomy" id="393663"/>
    <lineage>
        <taxon>Bacteria</taxon>
        <taxon>Pseudomonadati</taxon>
        <taxon>Pseudomonadota</taxon>
        <taxon>Alphaproteobacteria</taxon>
        <taxon>Rhodobacterales</taxon>
        <taxon>Roseobacteraceae</taxon>
        <taxon>Pseudoruegeria</taxon>
    </lineage>
</organism>
<dbReference type="GO" id="GO:0006355">
    <property type="term" value="P:regulation of DNA-templated transcription"/>
    <property type="evidence" value="ECO:0007669"/>
    <property type="project" value="InterPro"/>
</dbReference>
<feature type="modified residue" description="4-aspartylphosphate" evidence="7">
    <location>
        <position position="53"/>
    </location>
</feature>
<dbReference type="Gene3D" id="3.40.50.2300">
    <property type="match status" value="1"/>
</dbReference>
<feature type="domain" description="Sigma-54 factor interaction" evidence="8">
    <location>
        <begin position="144"/>
        <end position="342"/>
    </location>
</feature>
<dbReference type="GO" id="GO:0005524">
    <property type="term" value="F:ATP binding"/>
    <property type="evidence" value="ECO:0007669"/>
    <property type="project" value="UniProtKB-KW"/>
</dbReference>
<keyword evidence="6" id="KW-0804">Transcription</keyword>
<gene>
    <name evidence="10" type="primary">dctD_2</name>
    <name evidence="10" type="ORF">PSA7680_00940</name>
</gene>
<proteinExistence type="predicted"/>
<dbReference type="PANTHER" id="PTHR32071">
    <property type="entry name" value="TRANSCRIPTIONAL REGULATORY PROTEIN"/>
    <property type="match status" value="1"/>
</dbReference>
<dbReference type="InterPro" id="IPR002197">
    <property type="entry name" value="HTH_Fis"/>
</dbReference>
<dbReference type="PROSITE" id="PS50045">
    <property type="entry name" value="SIGMA54_INTERACT_4"/>
    <property type="match status" value="1"/>
</dbReference>
<evidence type="ECO:0000256" key="7">
    <source>
        <dbReference type="PROSITE-ProRule" id="PRU00169"/>
    </source>
</evidence>
<evidence type="ECO:0000313" key="10">
    <source>
        <dbReference type="EMBL" id="SLN22953.1"/>
    </source>
</evidence>